<evidence type="ECO:0000313" key="1">
    <source>
        <dbReference type="EMBL" id="CCA14680.1"/>
    </source>
</evidence>
<dbReference type="EMBL" id="FR824050">
    <property type="protein sequence ID" value="CCA14680.1"/>
    <property type="molecule type" value="Genomic_DNA"/>
</dbReference>
<protein>
    <submittedName>
        <fullName evidence="1">AlNc14C5G737 protein</fullName>
    </submittedName>
</protein>
<organism evidence="1">
    <name type="scientific">Albugo laibachii Nc14</name>
    <dbReference type="NCBI Taxonomy" id="890382"/>
    <lineage>
        <taxon>Eukaryota</taxon>
        <taxon>Sar</taxon>
        <taxon>Stramenopiles</taxon>
        <taxon>Oomycota</taxon>
        <taxon>Peronosporomycetes</taxon>
        <taxon>Albuginales</taxon>
        <taxon>Albuginaceae</taxon>
        <taxon>Albugo</taxon>
    </lineage>
</organism>
<sequence>MNQSFHAILNFTCDSLKYPRRTLCWTVRMNIQIYLCLTNDTGVRSACSASAQ</sequence>
<dbReference type="HOGENOM" id="CLU_3091270_0_0_1"/>
<accession>F0W0V6</accession>
<reference evidence="1" key="2">
    <citation type="submission" date="2011-02" db="EMBL/GenBank/DDBJ databases">
        <authorList>
            <person name="MacLean D."/>
        </authorList>
    </citation>
    <scope>NUCLEOTIDE SEQUENCE</scope>
</reference>
<name>F0W0V6_9STRA</name>
<reference evidence="1" key="1">
    <citation type="journal article" date="2011" name="PLoS Biol.">
        <title>Gene gain and loss during evolution of obligate parasitism in the white rust pathogen of Arabidopsis thaliana.</title>
        <authorList>
            <person name="Kemen E."/>
            <person name="Gardiner A."/>
            <person name="Schultz-Larsen T."/>
            <person name="Kemen A.C."/>
            <person name="Balmuth A.L."/>
            <person name="Robert-Seilaniantz A."/>
            <person name="Bailey K."/>
            <person name="Holub E."/>
            <person name="Studholme D.J."/>
            <person name="Maclean D."/>
            <person name="Jones J.D."/>
        </authorList>
    </citation>
    <scope>NUCLEOTIDE SEQUENCE</scope>
</reference>
<dbReference type="AlphaFoldDB" id="F0W0V6"/>
<proteinExistence type="predicted"/>
<gene>
    <name evidence="1" type="primary">AlNc14C5G737</name>
    <name evidence="1" type="ORF">ALNC14_008230</name>
</gene>